<dbReference type="InterPro" id="IPR029058">
    <property type="entry name" value="AB_hydrolase_fold"/>
</dbReference>
<dbReference type="Pfam" id="PF12146">
    <property type="entry name" value="Hydrolase_4"/>
    <property type="match status" value="1"/>
</dbReference>
<evidence type="ECO:0000313" key="2">
    <source>
        <dbReference type="EMBL" id="PWE26786.1"/>
    </source>
</evidence>
<dbReference type="OrthoDB" id="9788260at2"/>
<dbReference type="SUPFAM" id="SSF53474">
    <property type="entry name" value="alpha/beta-Hydrolases"/>
    <property type="match status" value="1"/>
</dbReference>
<name>A0A2U2C4G8_9RHOB</name>
<protein>
    <submittedName>
        <fullName evidence="2">Alpha/beta hydrolase</fullName>
    </submittedName>
</protein>
<dbReference type="PANTHER" id="PTHR11614">
    <property type="entry name" value="PHOSPHOLIPASE-RELATED"/>
    <property type="match status" value="1"/>
</dbReference>
<dbReference type="EMBL" id="QEYD01000016">
    <property type="protein sequence ID" value="PWE26786.1"/>
    <property type="molecule type" value="Genomic_DNA"/>
</dbReference>
<dbReference type="InterPro" id="IPR051044">
    <property type="entry name" value="MAG_DAG_Lipase"/>
</dbReference>
<dbReference type="InterPro" id="IPR022742">
    <property type="entry name" value="Hydrolase_4"/>
</dbReference>
<comment type="caution">
    <text evidence="2">The sequence shown here is derived from an EMBL/GenBank/DDBJ whole genome shotgun (WGS) entry which is preliminary data.</text>
</comment>
<keyword evidence="3" id="KW-1185">Reference proteome</keyword>
<evidence type="ECO:0000259" key="1">
    <source>
        <dbReference type="Pfam" id="PF12146"/>
    </source>
</evidence>
<dbReference type="GeneID" id="94367244"/>
<gene>
    <name evidence="2" type="ORF">C4N9_20325</name>
</gene>
<dbReference type="RefSeq" id="WP_109535171.1">
    <property type="nucleotide sequence ID" value="NZ_QEYD01000016.1"/>
</dbReference>
<dbReference type="AlphaFoldDB" id="A0A2U2C4G8"/>
<proteinExistence type="predicted"/>
<dbReference type="GO" id="GO:0016787">
    <property type="term" value="F:hydrolase activity"/>
    <property type="evidence" value="ECO:0007669"/>
    <property type="project" value="UniProtKB-KW"/>
</dbReference>
<reference evidence="2 3" key="1">
    <citation type="submission" date="2018-05" db="EMBL/GenBank/DDBJ databases">
        <title>Pararhodobacter marina sp. nov., isolated from deep-sea water of the Indian Ocean.</title>
        <authorList>
            <person name="Lai Q.Sr."/>
            <person name="Liu X."/>
            <person name="Shao Z."/>
        </authorList>
    </citation>
    <scope>NUCLEOTIDE SEQUENCE [LARGE SCALE GENOMIC DNA]</scope>
    <source>
        <strain evidence="2 3">CIC4N-9</strain>
    </source>
</reference>
<dbReference type="Proteomes" id="UP000244940">
    <property type="component" value="Unassembled WGS sequence"/>
</dbReference>
<feature type="domain" description="Serine aminopeptidase S33" evidence="1">
    <location>
        <begin position="41"/>
        <end position="291"/>
    </location>
</feature>
<sequence length="311" mass="33177">MAVARPLERDGGPPGGHARYLTALDGARIRLGHWPAPEGGKGHVLILPGRTEYIEKYGLVARDLHAAGWGSFALDWRGQGLADRAFSDGLKGHVGDFAEFQRDLDVALDAIRDIAGARVPWLAHSMGGCIALRGLIRGKTPPAIAFSAPMLGLSNPAGQLRALGLVAGLARLFRLDNGYAPTTGPTYGIATERFEGNNLTTDPEQYARMKAQIAAEPRFGLGGPSLRWMGAALREMAALAQAPSPAIPALFGLGLDEAIVGPAQIRARVANWPGAELVEYPGARHELLMERAEIRDDFLGRSMALFARHAS</sequence>
<dbReference type="Gene3D" id="3.40.50.1820">
    <property type="entry name" value="alpha/beta hydrolase"/>
    <property type="match status" value="1"/>
</dbReference>
<organism evidence="2 3">
    <name type="scientific">Pararhodobacter marinus</name>
    <dbReference type="NCBI Taxonomy" id="2184063"/>
    <lineage>
        <taxon>Bacteria</taxon>
        <taxon>Pseudomonadati</taxon>
        <taxon>Pseudomonadota</taxon>
        <taxon>Alphaproteobacteria</taxon>
        <taxon>Rhodobacterales</taxon>
        <taxon>Paracoccaceae</taxon>
        <taxon>Pararhodobacter</taxon>
    </lineage>
</organism>
<evidence type="ECO:0000313" key="3">
    <source>
        <dbReference type="Proteomes" id="UP000244940"/>
    </source>
</evidence>
<accession>A0A2U2C4G8</accession>
<keyword evidence="2" id="KW-0378">Hydrolase</keyword>